<dbReference type="OrthoDB" id="5565075at2759"/>
<dbReference type="InterPro" id="IPR001314">
    <property type="entry name" value="Peptidase_S1A"/>
</dbReference>
<dbReference type="FunFam" id="2.40.10.10:FF:000068">
    <property type="entry name" value="transmembrane protease serine 2"/>
    <property type="match status" value="2"/>
</dbReference>
<dbReference type="RefSeq" id="XP_022827086.1">
    <property type="nucleotide sequence ID" value="XM_022971318.1"/>
</dbReference>
<dbReference type="PRINTS" id="PR00722">
    <property type="entry name" value="CHYMOTRYPSIN"/>
</dbReference>
<sequence length="590" mass="61148">MKAFIVVCLALASLVSAGEVQYPGNSAWGYLVKYGIPEAERIKAAEEKLSHSRIVGGVPAGQGQYPYQAGLLISIIGFDGSGVCGGSLISASRVVTAAHCWFDGVHQAWRVTVVLGSTTLFSGGTRVETSVMAMHPNWSPALIRNDVGVLYLPQAVQLSANIAPIAIASGSSDFVGASAIASGFGLTSSGGSISSNQVLSHVRLNVIANSACSFAFPFVVQPSNLCTSGVGGVGTCSGDSGGPLVASQNGQNVLIGITSFGSAFGCQINLPSVFARVTSFASFINQHRSCYCSVIVLSITMKVFLVLALATLAYANVEPALDGNTAFGYIQKYAIPLAEEIRKAEEQMSQQRIVGGSPSSEGQFPYQAGLLASYAGISGTGVCGGSLVSANRVITAAHCWFDGVNQAWLFNVVLGSNTLFFGGTRIETSAVILHPNWQPLLARNDVGVIYLPISVQFSDSIKPIALPSGDQLNNNFVGATAVASGFGLTRDDGSISTNQYLSHVSLNVISNNVCSYAFPLILQSSNICTSGLGGSSTCRGDSGGPLAVTINNEPVLIGVTSFGSALGCQASLPAAFARVTSFVDFFNQHI</sequence>
<keyword evidence="10" id="KW-1205">Fibrinolytic toxin</keyword>
<evidence type="ECO:0000259" key="13">
    <source>
        <dbReference type="PROSITE" id="PS50240"/>
    </source>
</evidence>
<comment type="similarity">
    <text evidence="2">Belongs to the peptidase S1 family.</text>
</comment>
<evidence type="ECO:0000313" key="14">
    <source>
        <dbReference type="Proteomes" id="UP000301870"/>
    </source>
</evidence>
<feature type="domain" description="Peptidase S1" evidence="13">
    <location>
        <begin position="353"/>
        <end position="590"/>
    </location>
</feature>
<dbReference type="InterPro" id="IPR033116">
    <property type="entry name" value="TRYPSIN_SER"/>
</dbReference>
<dbReference type="InterPro" id="IPR001254">
    <property type="entry name" value="Trypsin_dom"/>
</dbReference>
<keyword evidence="14" id="KW-1185">Reference proteome</keyword>
<evidence type="ECO:0000256" key="12">
    <source>
        <dbReference type="SAM" id="SignalP"/>
    </source>
</evidence>
<evidence type="ECO:0000313" key="15">
    <source>
        <dbReference type="RefSeq" id="XP_022827086.1"/>
    </source>
</evidence>
<dbReference type="KEGG" id="sliu:111356828"/>
<dbReference type="InterPro" id="IPR009003">
    <property type="entry name" value="Peptidase_S1_PA"/>
</dbReference>
<feature type="chain" id="PRO_5039943631" evidence="12">
    <location>
        <begin position="18"/>
        <end position="590"/>
    </location>
</feature>
<dbReference type="PROSITE" id="PS00135">
    <property type="entry name" value="TRYPSIN_SER"/>
    <property type="match status" value="2"/>
</dbReference>
<evidence type="ECO:0000256" key="7">
    <source>
        <dbReference type="ARBA" id="ARBA00023157"/>
    </source>
</evidence>
<dbReference type="SMART" id="SM00020">
    <property type="entry name" value="Tryp_SPc"/>
    <property type="match status" value="2"/>
</dbReference>
<keyword evidence="8" id="KW-1199">Hemostasis impairing toxin</keyword>
<dbReference type="Gene3D" id="2.40.10.10">
    <property type="entry name" value="Trypsin-like serine proteases"/>
    <property type="match status" value="2"/>
</dbReference>
<evidence type="ECO:0000256" key="1">
    <source>
        <dbReference type="ARBA" id="ARBA00004239"/>
    </source>
</evidence>
<keyword evidence="6 11" id="KW-0720">Serine protease</keyword>
<keyword evidence="5 11" id="KW-0378">Hydrolase</keyword>
<dbReference type="PANTHER" id="PTHR24276">
    <property type="entry name" value="POLYSERASE-RELATED"/>
    <property type="match status" value="1"/>
</dbReference>
<keyword evidence="4 11" id="KW-0645">Protease</keyword>
<comment type="function">
    <text evidence="9">Fibrinolytic activity; shows preferential cleavage of Arg-Gly bonds in all three fibrinogen chains. Contact with the caterpillars causes severe bleeding, due the anticoagulant effect of the protein.</text>
</comment>
<dbReference type="GO" id="GO:0090729">
    <property type="term" value="F:toxin activity"/>
    <property type="evidence" value="ECO:0007669"/>
    <property type="project" value="UniProtKB-KW"/>
</dbReference>
<keyword evidence="3" id="KW-0800">Toxin</keyword>
<feature type="signal peptide" evidence="12">
    <location>
        <begin position="1"/>
        <end position="17"/>
    </location>
</feature>
<comment type="subcellular location">
    <subcellularLocation>
        <location evidence="1">Secreted</location>
        <location evidence="1">Extracellular space</location>
    </subcellularLocation>
</comment>
<evidence type="ECO:0000256" key="8">
    <source>
        <dbReference type="ARBA" id="ARBA00023240"/>
    </source>
</evidence>
<dbReference type="InterPro" id="IPR050430">
    <property type="entry name" value="Peptidase_S1"/>
</dbReference>
<dbReference type="AlphaFoldDB" id="A0A9J7EA86"/>
<evidence type="ECO:0000256" key="10">
    <source>
        <dbReference type="ARBA" id="ARBA00084094"/>
    </source>
</evidence>
<dbReference type="CDD" id="cd00190">
    <property type="entry name" value="Tryp_SPc"/>
    <property type="match status" value="2"/>
</dbReference>
<dbReference type="SUPFAM" id="SSF50494">
    <property type="entry name" value="Trypsin-like serine proteases"/>
    <property type="match status" value="2"/>
</dbReference>
<dbReference type="Proteomes" id="UP000301870">
    <property type="component" value="Chromosome 23"/>
</dbReference>
<evidence type="ECO:0000256" key="9">
    <source>
        <dbReference type="ARBA" id="ARBA00055534"/>
    </source>
</evidence>
<evidence type="ECO:0000256" key="11">
    <source>
        <dbReference type="RuleBase" id="RU363034"/>
    </source>
</evidence>
<dbReference type="GO" id="GO:0006508">
    <property type="term" value="P:proteolysis"/>
    <property type="evidence" value="ECO:0007669"/>
    <property type="project" value="UniProtKB-KW"/>
</dbReference>
<evidence type="ECO:0000256" key="3">
    <source>
        <dbReference type="ARBA" id="ARBA00022656"/>
    </source>
</evidence>
<dbReference type="Pfam" id="PF00089">
    <property type="entry name" value="Trypsin"/>
    <property type="match status" value="2"/>
</dbReference>
<dbReference type="InterPro" id="IPR043504">
    <property type="entry name" value="Peptidase_S1_PA_chymotrypsin"/>
</dbReference>
<dbReference type="PANTHER" id="PTHR24276:SF98">
    <property type="entry name" value="FI18310P1-RELATED"/>
    <property type="match status" value="1"/>
</dbReference>
<evidence type="ECO:0000256" key="4">
    <source>
        <dbReference type="ARBA" id="ARBA00022670"/>
    </source>
</evidence>
<organism evidence="14 15">
    <name type="scientific">Spodoptera litura</name>
    <name type="common">Asian cotton leafworm</name>
    <dbReference type="NCBI Taxonomy" id="69820"/>
    <lineage>
        <taxon>Eukaryota</taxon>
        <taxon>Metazoa</taxon>
        <taxon>Ecdysozoa</taxon>
        <taxon>Arthropoda</taxon>
        <taxon>Hexapoda</taxon>
        <taxon>Insecta</taxon>
        <taxon>Pterygota</taxon>
        <taxon>Neoptera</taxon>
        <taxon>Endopterygota</taxon>
        <taxon>Lepidoptera</taxon>
        <taxon>Glossata</taxon>
        <taxon>Ditrysia</taxon>
        <taxon>Noctuoidea</taxon>
        <taxon>Noctuidae</taxon>
        <taxon>Amphipyrinae</taxon>
        <taxon>Spodoptera</taxon>
    </lineage>
</organism>
<dbReference type="PROSITE" id="PS50240">
    <property type="entry name" value="TRYPSIN_DOM"/>
    <property type="match status" value="2"/>
</dbReference>
<gene>
    <name evidence="15" type="primary">LOC111356828</name>
</gene>
<dbReference type="GeneID" id="111356828"/>
<evidence type="ECO:0000256" key="6">
    <source>
        <dbReference type="ARBA" id="ARBA00022825"/>
    </source>
</evidence>
<evidence type="ECO:0000256" key="5">
    <source>
        <dbReference type="ARBA" id="ARBA00022801"/>
    </source>
</evidence>
<accession>A0A9J7EA86</accession>
<keyword evidence="7" id="KW-1015">Disulfide bond</keyword>
<dbReference type="GO" id="GO:0004252">
    <property type="term" value="F:serine-type endopeptidase activity"/>
    <property type="evidence" value="ECO:0007669"/>
    <property type="project" value="InterPro"/>
</dbReference>
<feature type="domain" description="Peptidase S1" evidence="13">
    <location>
        <begin position="54"/>
        <end position="289"/>
    </location>
</feature>
<reference evidence="15" key="1">
    <citation type="submission" date="2025-08" db="UniProtKB">
        <authorList>
            <consortium name="RefSeq"/>
        </authorList>
    </citation>
    <scope>IDENTIFICATION</scope>
    <source>
        <strain evidence="15">Ishihara</strain>
        <tissue evidence="15">Whole body</tissue>
    </source>
</reference>
<protein>
    <submittedName>
        <fullName evidence="15">Transmembrane protease serine 9-like</fullName>
    </submittedName>
</protein>
<evidence type="ECO:0000256" key="2">
    <source>
        <dbReference type="ARBA" id="ARBA00007664"/>
    </source>
</evidence>
<dbReference type="InterPro" id="IPR018114">
    <property type="entry name" value="TRYPSIN_HIS"/>
</dbReference>
<name>A0A9J7EA86_SPOLT</name>
<proteinExistence type="inferred from homology"/>
<dbReference type="PROSITE" id="PS00134">
    <property type="entry name" value="TRYPSIN_HIS"/>
    <property type="match status" value="2"/>
</dbReference>
<dbReference type="GO" id="GO:0005576">
    <property type="term" value="C:extracellular region"/>
    <property type="evidence" value="ECO:0007669"/>
    <property type="project" value="UniProtKB-SubCell"/>
</dbReference>
<keyword evidence="12" id="KW-0732">Signal</keyword>